<evidence type="ECO:0000313" key="1">
    <source>
        <dbReference type="EMBL" id="RYR66759.1"/>
    </source>
</evidence>
<keyword evidence="2" id="KW-1185">Reference proteome</keyword>
<evidence type="ECO:0000313" key="2">
    <source>
        <dbReference type="Proteomes" id="UP000289738"/>
    </source>
</evidence>
<dbReference type="AlphaFoldDB" id="A0A445DUB0"/>
<proteinExistence type="predicted"/>
<sequence>MEQPSASLLSGILSLLGADYGKFLICEEIWRKISNKDKVYNDYVKEIFHFNEDSRKSIKSTILKSIGKSWRNTRSMLYHDYYDLTKILEQNIEECPPELDK</sequence>
<name>A0A445DUB0_ARAHY</name>
<comment type="caution">
    <text evidence="1">The sequence shown here is derived from an EMBL/GenBank/DDBJ whole genome shotgun (WGS) entry which is preliminary data.</text>
</comment>
<gene>
    <name evidence="1" type="ORF">Ahy_A03g012820</name>
</gene>
<accession>A0A445DUB0</accession>
<organism evidence="1 2">
    <name type="scientific">Arachis hypogaea</name>
    <name type="common">Peanut</name>
    <dbReference type="NCBI Taxonomy" id="3818"/>
    <lineage>
        <taxon>Eukaryota</taxon>
        <taxon>Viridiplantae</taxon>
        <taxon>Streptophyta</taxon>
        <taxon>Embryophyta</taxon>
        <taxon>Tracheophyta</taxon>
        <taxon>Spermatophyta</taxon>
        <taxon>Magnoliopsida</taxon>
        <taxon>eudicotyledons</taxon>
        <taxon>Gunneridae</taxon>
        <taxon>Pentapetalae</taxon>
        <taxon>rosids</taxon>
        <taxon>fabids</taxon>
        <taxon>Fabales</taxon>
        <taxon>Fabaceae</taxon>
        <taxon>Papilionoideae</taxon>
        <taxon>50 kb inversion clade</taxon>
        <taxon>dalbergioids sensu lato</taxon>
        <taxon>Dalbergieae</taxon>
        <taxon>Pterocarpus clade</taxon>
        <taxon>Arachis</taxon>
    </lineage>
</organism>
<protein>
    <submittedName>
        <fullName evidence="1">Uncharacterized protein</fullName>
    </submittedName>
</protein>
<dbReference type="EMBL" id="SDMP01000003">
    <property type="protein sequence ID" value="RYR66759.1"/>
    <property type="molecule type" value="Genomic_DNA"/>
</dbReference>
<dbReference type="Proteomes" id="UP000289738">
    <property type="component" value="Chromosome A03"/>
</dbReference>
<reference evidence="1 2" key="1">
    <citation type="submission" date="2019-01" db="EMBL/GenBank/DDBJ databases">
        <title>Sequencing of cultivated peanut Arachis hypogaea provides insights into genome evolution and oil improvement.</title>
        <authorList>
            <person name="Chen X."/>
        </authorList>
    </citation>
    <scope>NUCLEOTIDE SEQUENCE [LARGE SCALE GENOMIC DNA]</scope>
    <source>
        <strain evidence="2">cv. Fuhuasheng</strain>
        <tissue evidence="1">Leaves</tissue>
    </source>
</reference>